<keyword evidence="2" id="KW-1185">Reference proteome</keyword>
<dbReference type="EMBL" id="MTQA01000119">
    <property type="protein sequence ID" value="PNP77896.1"/>
    <property type="molecule type" value="Genomic_DNA"/>
</dbReference>
<proteinExistence type="predicted"/>
<organism evidence="1 2">
    <name type="scientific">Gibberella nygamai</name>
    <name type="common">Bean root rot disease fungus</name>
    <name type="synonym">Fusarium nygamai</name>
    <dbReference type="NCBI Taxonomy" id="42673"/>
    <lineage>
        <taxon>Eukaryota</taxon>
        <taxon>Fungi</taxon>
        <taxon>Dikarya</taxon>
        <taxon>Ascomycota</taxon>
        <taxon>Pezizomycotina</taxon>
        <taxon>Sordariomycetes</taxon>
        <taxon>Hypocreomycetidae</taxon>
        <taxon>Hypocreales</taxon>
        <taxon>Nectriaceae</taxon>
        <taxon>Fusarium</taxon>
        <taxon>Fusarium fujikuroi species complex</taxon>
    </lineage>
</organism>
<gene>
    <name evidence="1" type="ORF">FNYG_08622</name>
</gene>
<comment type="caution">
    <text evidence="1">The sequence shown here is derived from an EMBL/GenBank/DDBJ whole genome shotgun (WGS) entry which is preliminary data.</text>
</comment>
<reference evidence="1 2" key="1">
    <citation type="submission" date="2017-06" db="EMBL/GenBank/DDBJ databases">
        <title>Genome of Fusarium nygamai isolate CS10214.</title>
        <authorList>
            <person name="Gardiner D.M."/>
            <person name="Obanor F."/>
            <person name="Kazan K."/>
        </authorList>
    </citation>
    <scope>NUCLEOTIDE SEQUENCE [LARGE SCALE GENOMIC DNA]</scope>
    <source>
        <strain evidence="1 2">CS10214</strain>
    </source>
</reference>
<dbReference type="Proteomes" id="UP000236664">
    <property type="component" value="Unassembled WGS sequence"/>
</dbReference>
<evidence type="ECO:0000313" key="1">
    <source>
        <dbReference type="EMBL" id="PNP77896.1"/>
    </source>
</evidence>
<dbReference type="OrthoDB" id="4994594at2759"/>
<sequence>MSSTDDIIAVLIPELKRFHVTRQHDDRSTVAVCHRKECPPDCYAETYRPGHRCCLGSHRRPRTRAHGGVRKVRSDRAIRRSKAASRVEHAAITNRKASQTDMEIEACHDKSARTQTEAVMAKEATVDFIDLTKFEEGDDMGAFLDQNLVTGWINKTERP</sequence>
<protein>
    <submittedName>
        <fullName evidence="1">Uncharacterized protein</fullName>
    </submittedName>
</protein>
<name>A0A2K0W6L1_GIBNY</name>
<dbReference type="AlphaFoldDB" id="A0A2K0W6L1"/>
<evidence type="ECO:0000313" key="2">
    <source>
        <dbReference type="Proteomes" id="UP000236664"/>
    </source>
</evidence>
<accession>A0A2K0W6L1</accession>